<feature type="compositionally biased region" description="Pro residues" evidence="1">
    <location>
        <begin position="27"/>
        <end position="38"/>
    </location>
</feature>
<organism evidence="2 3">
    <name type="scientific">Varanus komodoensis</name>
    <name type="common">Komodo dragon</name>
    <dbReference type="NCBI Taxonomy" id="61221"/>
    <lineage>
        <taxon>Eukaryota</taxon>
        <taxon>Metazoa</taxon>
        <taxon>Chordata</taxon>
        <taxon>Craniata</taxon>
        <taxon>Vertebrata</taxon>
        <taxon>Euteleostomi</taxon>
        <taxon>Lepidosauria</taxon>
        <taxon>Squamata</taxon>
        <taxon>Bifurcata</taxon>
        <taxon>Unidentata</taxon>
        <taxon>Episquamata</taxon>
        <taxon>Toxicofera</taxon>
        <taxon>Anguimorpha</taxon>
        <taxon>Paleoanguimorpha</taxon>
        <taxon>Varanoidea</taxon>
        <taxon>Varanidae</taxon>
        <taxon>Varanus</taxon>
    </lineage>
</organism>
<protein>
    <submittedName>
        <fullName evidence="2">Uncharacterized protein</fullName>
    </submittedName>
</protein>
<dbReference type="Proteomes" id="UP000694545">
    <property type="component" value="Unplaced"/>
</dbReference>
<proteinExistence type="predicted"/>
<keyword evidence="3" id="KW-1185">Reference proteome</keyword>
<name>A0A8D2KY48_VARKO</name>
<dbReference type="Ensembl" id="ENSVKKT00000014292.1">
    <property type="protein sequence ID" value="ENSVKKP00000013958.1"/>
    <property type="gene ID" value="ENSVKKG00000009613.1"/>
</dbReference>
<feature type="region of interest" description="Disordered" evidence="1">
    <location>
        <begin position="1"/>
        <end position="68"/>
    </location>
</feature>
<evidence type="ECO:0000256" key="1">
    <source>
        <dbReference type="SAM" id="MobiDB-lite"/>
    </source>
</evidence>
<dbReference type="AlphaFoldDB" id="A0A8D2KY48"/>
<feature type="compositionally biased region" description="Basic and acidic residues" evidence="1">
    <location>
        <begin position="9"/>
        <end position="22"/>
    </location>
</feature>
<accession>A0A8D2KY48</accession>
<evidence type="ECO:0000313" key="2">
    <source>
        <dbReference type="Ensembl" id="ENSVKKP00000013958.1"/>
    </source>
</evidence>
<sequence length="68" mass="6820">MGQVAAGESKPHCKLLDRESLREGAPPCRPGPARPGPSSPVSAGGGSVMARGATGQVDLLEPTERGPS</sequence>
<evidence type="ECO:0000313" key="3">
    <source>
        <dbReference type="Proteomes" id="UP000694545"/>
    </source>
</evidence>
<reference evidence="2" key="1">
    <citation type="submission" date="2025-08" db="UniProtKB">
        <authorList>
            <consortium name="Ensembl"/>
        </authorList>
    </citation>
    <scope>IDENTIFICATION</scope>
</reference>
<reference evidence="2" key="2">
    <citation type="submission" date="2025-09" db="UniProtKB">
        <authorList>
            <consortium name="Ensembl"/>
        </authorList>
    </citation>
    <scope>IDENTIFICATION</scope>
</reference>